<dbReference type="GO" id="GO:0032259">
    <property type="term" value="P:methylation"/>
    <property type="evidence" value="ECO:0007669"/>
    <property type="project" value="UniProtKB-KW"/>
</dbReference>
<dbReference type="PANTHER" id="PTHR44942:SF4">
    <property type="entry name" value="METHYLTRANSFERASE TYPE 11 DOMAIN-CONTAINING PROTEIN"/>
    <property type="match status" value="1"/>
</dbReference>
<evidence type="ECO:0000313" key="6">
    <source>
        <dbReference type="Proteomes" id="UP001302806"/>
    </source>
</evidence>
<comment type="similarity">
    <text evidence="1">Belongs to the methyltransferase superfamily.</text>
</comment>
<proteinExistence type="inferred from homology"/>
<dbReference type="GO" id="GO:0008168">
    <property type="term" value="F:methyltransferase activity"/>
    <property type="evidence" value="ECO:0007669"/>
    <property type="project" value="UniProtKB-KW"/>
</dbReference>
<dbReference type="EMBL" id="CP134537">
    <property type="protein sequence ID" value="WNH08504.1"/>
    <property type="molecule type" value="Genomic_DNA"/>
</dbReference>
<name>A0ABY9XS49_9FLAO</name>
<dbReference type="InterPro" id="IPR029063">
    <property type="entry name" value="SAM-dependent_MTases_sf"/>
</dbReference>
<dbReference type="SUPFAM" id="SSF53335">
    <property type="entry name" value="S-adenosyl-L-methionine-dependent methyltransferases"/>
    <property type="match status" value="1"/>
</dbReference>
<protein>
    <submittedName>
        <fullName evidence="5">Class I SAM-dependent methyltransferase</fullName>
    </submittedName>
</protein>
<reference evidence="5 6" key="1">
    <citation type="submission" date="2023-09" db="EMBL/GenBank/DDBJ databases">
        <title>Thalassobella suaedae gen. nov., sp. nov., a marine bacterium of the family Flavobacteriaceae isolated from a halophyte Suaeda japonica.</title>
        <authorList>
            <person name="Lee S.Y."/>
            <person name="Hwang C.Y."/>
        </authorList>
    </citation>
    <scope>NUCLEOTIDE SEQUENCE [LARGE SCALE GENOMIC DNA]</scope>
    <source>
        <strain evidence="5 6">HL-DH14</strain>
    </source>
</reference>
<dbReference type="RefSeq" id="WP_415865161.1">
    <property type="nucleotide sequence ID" value="NZ_CP134537.1"/>
</dbReference>
<accession>A0ABY9XS49</accession>
<evidence type="ECO:0000259" key="4">
    <source>
        <dbReference type="Pfam" id="PF08241"/>
    </source>
</evidence>
<feature type="domain" description="Methyltransferase type 11" evidence="4">
    <location>
        <begin position="52"/>
        <end position="143"/>
    </location>
</feature>
<evidence type="ECO:0000256" key="3">
    <source>
        <dbReference type="ARBA" id="ARBA00022679"/>
    </source>
</evidence>
<dbReference type="Proteomes" id="UP001302806">
    <property type="component" value="Chromosome"/>
</dbReference>
<sequence length="193" mass="21584">MEQSNYNAIREYELDTWTRCSPSYNKTWATLTNETLPLLINKTNINSKISVLDIGCGAGNSTKKISETGAHVIGIDFSEKMIHEAKSAHSDITFKHSDAENIPLEDNAVDVVIANFIVHHLPEPNKVFKEINRVLKPNGKFAFAVWGAKEEQSSLGAFFQAFANHHELSELPHGHYLVSQILILIILSYPILV</sequence>
<dbReference type="InterPro" id="IPR013216">
    <property type="entry name" value="Methyltransf_11"/>
</dbReference>
<keyword evidence="3" id="KW-0808">Transferase</keyword>
<keyword evidence="2 5" id="KW-0489">Methyltransferase</keyword>
<evidence type="ECO:0000256" key="2">
    <source>
        <dbReference type="ARBA" id="ARBA00022603"/>
    </source>
</evidence>
<evidence type="ECO:0000313" key="5">
    <source>
        <dbReference type="EMBL" id="WNH08504.1"/>
    </source>
</evidence>
<dbReference type="CDD" id="cd02440">
    <property type="entry name" value="AdoMet_MTases"/>
    <property type="match status" value="1"/>
</dbReference>
<evidence type="ECO:0000256" key="1">
    <source>
        <dbReference type="ARBA" id="ARBA00008361"/>
    </source>
</evidence>
<dbReference type="InterPro" id="IPR051052">
    <property type="entry name" value="Diverse_substrate_MTase"/>
</dbReference>
<dbReference type="PANTHER" id="PTHR44942">
    <property type="entry name" value="METHYLTRANSF_11 DOMAIN-CONTAINING PROTEIN"/>
    <property type="match status" value="1"/>
</dbReference>
<dbReference type="Gene3D" id="3.40.50.150">
    <property type="entry name" value="Vaccinia Virus protein VP39"/>
    <property type="match status" value="1"/>
</dbReference>
<dbReference type="Pfam" id="PF08241">
    <property type="entry name" value="Methyltransf_11"/>
    <property type="match status" value="1"/>
</dbReference>
<organism evidence="5 6">
    <name type="scientific">Thalassobellus suaedae</name>
    <dbReference type="NCBI Taxonomy" id="3074124"/>
    <lineage>
        <taxon>Bacteria</taxon>
        <taxon>Pseudomonadati</taxon>
        <taxon>Bacteroidota</taxon>
        <taxon>Flavobacteriia</taxon>
        <taxon>Flavobacteriales</taxon>
        <taxon>Flavobacteriaceae</taxon>
        <taxon>Thalassobellus</taxon>
    </lineage>
</organism>
<gene>
    <name evidence="5" type="ORF">RHP51_15455</name>
</gene>